<evidence type="ECO:0000313" key="7">
    <source>
        <dbReference type="EMBL" id="QQG36297.1"/>
    </source>
</evidence>
<gene>
    <name evidence="7" type="ORF">HYS17_00450</name>
</gene>
<name>A0A7T5R2J2_9BACT</name>
<keyword evidence="4 5" id="KW-0472">Membrane</keyword>
<keyword evidence="2 5" id="KW-0812">Transmembrane</keyword>
<dbReference type="Proteomes" id="UP000595362">
    <property type="component" value="Chromosome"/>
</dbReference>
<evidence type="ECO:0000259" key="6">
    <source>
        <dbReference type="Pfam" id="PF00924"/>
    </source>
</evidence>
<evidence type="ECO:0000256" key="5">
    <source>
        <dbReference type="SAM" id="Phobius"/>
    </source>
</evidence>
<dbReference type="EMBL" id="CP066681">
    <property type="protein sequence ID" value="QQG36297.1"/>
    <property type="molecule type" value="Genomic_DNA"/>
</dbReference>
<evidence type="ECO:0000313" key="8">
    <source>
        <dbReference type="Proteomes" id="UP000595362"/>
    </source>
</evidence>
<dbReference type="PANTHER" id="PTHR30566:SF27">
    <property type="entry name" value="MECHANOSENSITIVE ION CHANNEL PROTEIN"/>
    <property type="match status" value="1"/>
</dbReference>
<dbReference type="InterPro" id="IPR023408">
    <property type="entry name" value="MscS_beta-dom_sf"/>
</dbReference>
<reference evidence="7 8" key="1">
    <citation type="submission" date="2020-07" db="EMBL/GenBank/DDBJ databases">
        <title>Huge and variable diversity of episymbiotic CPR bacteria and DPANN archaea in groundwater ecosystems.</title>
        <authorList>
            <person name="He C.Y."/>
            <person name="Keren R."/>
            <person name="Whittaker M."/>
            <person name="Farag I.F."/>
            <person name="Doudna J."/>
            <person name="Cate J.H.D."/>
            <person name="Banfield J.F."/>
        </authorList>
    </citation>
    <scope>NUCLEOTIDE SEQUENCE [LARGE SCALE GENOMIC DNA]</scope>
    <source>
        <strain evidence="7">NC_groundwater_70_Ag_B-0.1um_54_66</strain>
    </source>
</reference>
<evidence type="ECO:0000256" key="1">
    <source>
        <dbReference type="ARBA" id="ARBA00004370"/>
    </source>
</evidence>
<feature type="transmembrane region" description="Helical" evidence="5">
    <location>
        <begin position="18"/>
        <end position="36"/>
    </location>
</feature>
<dbReference type="InterPro" id="IPR006685">
    <property type="entry name" value="MscS_channel_2nd"/>
</dbReference>
<dbReference type="SUPFAM" id="SSF50182">
    <property type="entry name" value="Sm-like ribonucleoproteins"/>
    <property type="match status" value="1"/>
</dbReference>
<feature type="transmembrane region" description="Helical" evidence="5">
    <location>
        <begin position="80"/>
        <end position="102"/>
    </location>
</feature>
<keyword evidence="3 5" id="KW-1133">Transmembrane helix</keyword>
<evidence type="ECO:0000256" key="4">
    <source>
        <dbReference type="ARBA" id="ARBA00023136"/>
    </source>
</evidence>
<dbReference type="PANTHER" id="PTHR30566">
    <property type="entry name" value="YNAI-RELATED MECHANOSENSITIVE ION CHANNEL"/>
    <property type="match status" value="1"/>
</dbReference>
<dbReference type="GO" id="GO:0016020">
    <property type="term" value="C:membrane"/>
    <property type="evidence" value="ECO:0007669"/>
    <property type="project" value="UniProtKB-SubCell"/>
</dbReference>
<feature type="transmembrane region" description="Helical" evidence="5">
    <location>
        <begin position="57"/>
        <end position="74"/>
    </location>
</feature>
<evidence type="ECO:0000256" key="3">
    <source>
        <dbReference type="ARBA" id="ARBA00022989"/>
    </source>
</evidence>
<protein>
    <submittedName>
        <fullName evidence="7">Mechanosensitive ion channel</fullName>
    </submittedName>
</protein>
<dbReference type="InterPro" id="IPR010920">
    <property type="entry name" value="LSM_dom_sf"/>
</dbReference>
<dbReference type="GO" id="GO:0008381">
    <property type="term" value="F:mechanosensitive monoatomic ion channel activity"/>
    <property type="evidence" value="ECO:0007669"/>
    <property type="project" value="UniProtKB-ARBA"/>
</dbReference>
<accession>A0A7T5R2J2</accession>
<comment type="subcellular location">
    <subcellularLocation>
        <location evidence="1">Membrane</location>
    </subcellularLocation>
</comment>
<evidence type="ECO:0000256" key="2">
    <source>
        <dbReference type="ARBA" id="ARBA00022692"/>
    </source>
</evidence>
<dbReference type="Gene3D" id="2.30.30.60">
    <property type="match status" value="1"/>
</dbReference>
<feature type="domain" description="Mechanosensitive ion channel MscS" evidence="6">
    <location>
        <begin position="106"/>
        <end position="172"/>
    </location>
</feature>
<dbReference type="AlphaFoldDB" id="A0A7T5R2J2"/>
<organism evidence="7 8">
    <name type="scientific">Micavibrio aeruginosavorus</name>
    <dbReference type="NCBI Taxonomy" id="349221"/>
    <lineage>
        <taxon>Bacteria</taxon>
        <taxon>Pseudomonadati</taxon>
        <taxon>Bdellovibrionota</taxon>
        <taxon>Bdellovibrionia</taxon>
        <taxon>Bdellovibrionales</taxon>
        <taxon>Pseudobdellovibrionaceae</taxon>
        <taxon>Micavibrio</taxon>
    </lineage>
</organism>
<sequence>MQAIDLPVLSLPLLAEPLVTSVLLLTALLTARMFLIRAVRNKSEVLSRDQRRWISRIKNGILFLLLIGLILIWAPQLRTLALSLAAVAMALVIATKEMILCLSGAFMRVSTRPFVVGDWIVIDSMCGEVIDVNAFSIKLQKIDMAGKSYQITGPTIEIPNSRLLTSAVENLTLAKSWIYHDVRVTIPAVDARPIEHMTLFQEIITRHFEPLQEAADNQLSWMKRKSGIDLPGVVPGFSIATTDLGHMVLTGHLFLPTREAGRLGDKIILDFLSQVQRMKEADQPSDES</sequence>
<dbReference type="Pfam" id="PF00924">
    <property type="entry name" value="MS_channel_2nd"/>
    <property type="match status" value="1"/>
</dbReference>
<proteinExistence type="predicted"/>